<dbReference type="InterPro" id="IPR036915">
    <property type="entry name" value="Cyclin-like_sf"/>
</dbReference>
<dbReference type="RefSeq" id="XP_024664538.1">
    <property type="nucleotide sequence ID" value="XM_024808770.1"/>
</dbReference>
<dbReference type="GO" id="GO:0016538">
    <property type="term" value="F:cyclin-dependent protein serine/threonine kinase regulator activity"/>
    <property type="evidence" value="ECO:0007669"/>
    <property type="project" value="InterPro"/>
</dbReference>
<organism evidence="3 4">
    <name type="scientific">Wickerhamiella sorbophila</name>
    <dbReference type="NCBI Taxonomy" id="45607"/>
    <lineage>
        <taxon>Eukaryota</taxon>
        <taxon>Fungi</taxon>
        <taxon>Dikarya</taxon>
        <taxon>Ascomycota</taxon>
        <taxon>Saccharomycotina</taxon>
        <taxon>Dipodascomycetes</taxon>
        <taxon>Dipodascales</taxon>
        <taxon>Trichomonascaceae</taxon>
        <taxon>Wickerhamiella</taxon>
    </lineage>
</organism>
<evidence type="ECO:0000259" key="2">
    <source>
        <dbReference type="SMART" id="SM00385"/>
    </source>
</evidence>
<proteinExistence type="inferred from homology"/>
<dbReference type="SUPFAM" id="SSF47954">
    <property type="entry name" value="Cyclin-like"/>
    <property type="match status" value="2"/>
</dbReference>
<sequence length="259" mass="29458">MDKLKRKPRWTLPLEDVKKNSPSARDGVSYEEQLIKQSKGVSFVIQTSSQLKLRPAAIYTAATYLHRFYTRYSLKRVHYYDCASACVFLASKTEESPRTIQEVAFMCMRVALKNPRLKVDTNSREFKKWVETIMYTEELLLEGLFFDLTIESPYRSLAAFTTKYPTPGEGINTLANNFVNDSCRTMLSVVYSSDKIAAAAYYWAIKRGAASAPLVDGEKWYTKAGYNRSLLIDVVNEMTSMFNAIKADSDPAVYLTMAK</sequence>
<dbReference type="Pfam" id="PF00134">
    <property type="entry name" value="Cyclin_N"/>
    <property type="match status" value="1"/>
</dbReference>
<dbReference type="AlphaFoldDB" id="A0A2T0FHW5"/>
<comment type="caution">
    <text evidence="3">The sequence shown here is derived from an EMBL/GenBank/DDBJ whole genome shotgun (WGS) entry which is preliminary data.</text>
</comment>
<dbReference type="PANTHER" id="PTHR10026">
    <property type="entry name" value="CYCLIN"/>
    <property type="match status" value="1"/>
</dbReference>
<dbReference type="GO" id="GO:0006357">
    <property type="term" value="P:regulation of transcription by RNA polymerase II"/>
    <property type="evidence" value="ECO:0007669"/>
    <property type="project" value="InterPro"/>
</dbReference>
<keyword evidence="1" id="KW-0195">Cyclin</keyword>
<dbReference type="STRING" id="45607.A0A2T0FHW5"/>
<dbReference type="Gene3D" id="1.10.472.10">
    <property type="entry name" value="Cyclin-like"/>
    <property type="match status" value="2"/>
</dbReference>
<dbReference type="Proteomes" id="UP000238350">
    <property type="component" value="Unassembled WGS sequence"/>
</dbReference>
<reference evidence="3 4" key="1">
    <citation type="submission" date="2017-04" db="EMBL/GenBank/DDBJ databases">
        <title>Genome sequencing of [Candida] sorbophila.</title>
        <authorList>
            <person name="Ahn J.O."/>
        </authorList>
    </citation>
    <scope>NUCLEOTIDE SEQUENCE [LARGE SCALE GENOMIC DNA]</scope>
    <source>
        <strain evidence="3 4">DS02</strain>
    </source>
</reference>
<evidence type="ECO:0000313" key="3">
    <source>
        <dbReference type="EMBL" id="PRT54593.1"/>
    </source>
</evidence>
<keyword evidence="4" id="KW-1185">Reference proteome</keyword>
<dbReference type="EMBL" id="NDIQ01000021">
    <property type="protein sequence ID" value="PRT54593.1"/>
    <property type="molecule type" value="Genomic_DNA"/>
</dbReference>
<dbReference type="PIRSF" id="PIRSF028758">
    <property type="entry name" value="Cyclin, C/H/G types"/>
    <property type="match status" value="1"/>
</dbReference>
<comment type="similarity">
    <text evidence="1">Belongs to the cyclin family.</text>
</comment>
<accession>A0A2T0FHW5</accession>
<gene>
    <name evidence="3" type="ORF">B9G98_02213</name>
</gene>
<name>A0A2T0FHW5_9ASCO</name>
<protein>
    <submittedName>
        <fullName evidence="3">Cyclin pch1</fullName>
    </submittedName>
</protein>
<dbReference type="InterPro" id="IPR013763">
    <property type="entry name" value="Cyclin-like_dom"/>
</dbReference>
<dbReference type="InterPro" id="IPR006671">
    <property type="entry name" value="Cyclin_N"/>
</dbReference>
<dbReference type="OrthoDB" id="25002at2759"/>
<dbReference type="GeneID" id="36515961"/>
<dbReference type="InterPro" id="IPR043198">
    <property type="entry name" value="Cyclin/Ssn8"/>
</dbReference>
<dbReference type="SMART" id="SM00385">
    <property type="entry name" value="CYCLIN"/>
    <property type="match status" value="2"/>
</dbReference>
<evidence type="ECO:0000256" key="1">
    <source>
        <dbReference type="RuleBase" id="RU000383"/>
    </source>
</evidence>
<evidence type="ECO:0000313" key="4">
    <source>
        <dbReference type="Proteomes" id="UP000238350"/>
    </source>
</evidence>
<feature type="domain" description="Cyclin-like" evidence="2">
    <location>
        <begin position="42"/>
        <end position="142"/>
    </location>
</feature>
<feature type="domain" description="Cyclin-like" evidence="2">
    <location>
        <begin position="155"/>
        <end position="240"/>
    </location>
</feature>